<feature type="region of interest" description="Disordered" evidence="1">
    <location>
        <begin position="36"/>
        <end position="66"/>
    </location>
</feature>
<feature type="compositionally biased region" description="Basic and acidic residues" evidence="1">
    <location>
        <begin position="46"/>
        <end position="55"/>
    </location>
</feature>
<evidence type="ECO:0000313" key="2">
    <source>
        <dbReference type="EMBL" id="MFL9845590.1"/>
    </source>
</evidence>
<keyword evidence="3" id="KW-1185">Reference proteome</keyword>
<accession>A0ABW8Z009</accession>
<evidence type="ECO:0000313" key="3">
    <source>
        <dbReference type="Proteomes" id="UP001629156"/>
    </source>
</evidence>
<dbReference type="Proteomes" id="UP001629156">
    <property type="component" value="Unassembled WGS sequence"/>
</dbReference>
<gene>
    <name evidence="2" type="ORF">ABS766_14300</name>
</gene>
<reference evidence="2 3" key="1">
    <citation type="submission" date="2024-06" db="EMBL/GenBank/DDBJ databases">
        <authorList>
            <person name="Kaempfer P."/>
            <person name="Viver T."/>
        </authorList>
    </citation>
    <scope>NUCLEOTIDE SEQUENCE [LARGE SCALE GENOMIC DNA]</scope>
    <source>
        <strain evidence="2 3">ST-119</strain>
    </source>
</reference>
<feature type="compositionally biased region" description="Basic residues" evidence="1">
    <location>
        <begin position="56"/>
        <end position="66"/>
    </location>
</feature>
<organism evidence="2 3">
    <name type="scientific">Flavobacterium rhizosphaerae</name>
    <dbReference type="NCBI Taxonomy" id="3163298"/>
    <lineage>
        <taxon>Bacteria</taxon>
        <taxon>Pseudomonadati</taxon>
        <taxon>Bacteroidota</taxon>
        <taxon>Flavobacteriia</taxon>
        <taxon>Flavobacteriales</taxon>
        <taxon>Flavobacteriaceae</taxon>
        <taxon>Flavobacterium</taxon>
    </lineage>
</organism>
<sequence>MEIMPFIANPRYRETDGESACTQERLCEDASMIQRAPDPPEQEINLPRHDTGEKSRMKKTANIRRY</sequence>
<name>A0ABW8Z009_9FLAO</name>
<comment type="caution">
    <text evidence="2">The sequence shown here is derived from an EMBL/GenBank/DDBJ whole genome shotgun (WGS) entry which is preliminary data.</text>
</comment>
<proteinExistence type="predicted"/>
<evidence type="ECO:0000256" key="1">
    <source>
        <dbReference type="SAM" id="MobiDB-lite"/>
    </source>
</evidence>
<dbReference type="EMBL" id="JBELPZ010000019">
    <property type="protein sequence ID" value="MFL9845590.1"/>
    <property type="molecule type" value="Genomic_DNA"/>
</dbReference>
<dbReference type="RefSeq" id="WP_408085872.1">
    <property type="nucleotide sequence ID" value="NZ_JBELPZ010000019.1"/>
</dbReference>
<protein>
    <submittedName>
        <fullName evidence="2">Uncharacterized protein</fullName>
    </submittedName>
</protein>